<feature type="binding site" evidence="1">
    <location>
        <position position="11"/>
    </location>
    <ligand>
        <name>Zn(2+)</name>
        <dbReference type="ChEBI" id="CHEBI:29105"/>
    </ligand>
</feature>
<reference evidence="4" key="1">
    <citation type="submission" date="2025-08" db="UniProtKB">
        <authorList>
            <consortium name="Ensembl"/>
        </authorList>
    </citation>
    <scope>IDENTIFICATION</scope>
</reference>
<accession>A0A3B5L4A7</accession>
<dbReference type="Pfam" id="PF07776">
    <property type="entry name" value="zf-AD"/>
    <property type="match status" value="1"/>
</dbReference>
<reference evidence="4" key="2">
    <citation type="submission" date="2025-09" db="UniProtKB">
        <authorList>
            <consortium name="Ensembl"/>
        </authorList>
    </citation>
    <scope>IDENTIFICATION</scope>
</reference>
<organism evidence="4 5">
    <name type="scientific">Xiphophorus couchianus</name>
    <name type="common">Monterrey platyfish</name>
    <dbReference type="NCBI Taxonomy" id="32473"/>
    <lineage>
        <taxon>Eukaryota</taxon>
        <taxon>Metazoa</taxon>
        <taxon>Chordata</taxon>
        <taxon>Craniata</taxon>
        <taxon>Vertebrata</taxon>
        <taxon>Euteleostomi</taxon>
        <taxon>Actinopterygii</taxon>
        <taxon>Neopterygii</taxon>
        <taxon>Teleostei</taxon>
        <taxon>Neoteleostei</taxon>
        <taxon>Acanthomorphata</taxon>
        <taxon>Ovalentaria</taxon>
        <taxon>Atherinomorphae</taxon>
        <taxon>Cyprinodontiformes</taxon>
        <taxon>Poeciliidae</taxon>
        <taxon>Poeciliinae</taxon>
        <taxon>Xiphophorus</taxon>
    </lineage>
</organism>
<evidence type="ECO:0000256" key="1">
    <source>
        <dbReference type="PROSITE-ProRule" id="PRU01263"/>
    </source>
</evidence>
<keyword evidence="5" id="KW-1185">Reference proteome</keyword>
<keyword evidence="1" id="KW-0863">Zinc-finger</keyword>
<feature type="compositionally biased region" description="Basic and acidic residues" evidence="2">
    <location>
        <begin position="252"/>
        <end position="261"/>
    </location>
</feature>
<evidence type="ECO:0000256" key="2">
    <source>
        <dbReference type="SAM" id="MobiDB-lite"/>
    </source>
</evidence>
<keyword evidence="1" id="KW-0479">Metal-binding</keyword>
<sequence length="261" mass="28941">DGHKLTLHAVCRLCHGKFSPRSLRHAFSRWPPGPLRALDPAAPSPLLDPAAPSPLPFHSDFQRLVGVRLDRDPRLSDFICKRCHTKFYKCHSILRRFLQRVNLPAGFVCFQEEPEGSERAEPPCFASDPKCLHSLVGWAHRHGEACTSCPDLKEVLEGRCGGSLRAVWGCADGHHYIMDTQNAAAGYLGDQVGYLWRRSNEEDGVEKVLDGRMDPGTQQNQDDWAKGENLIRPAGGFPEEATSPAPGPLQDRTADSDLSDR</sequence>
<dbReference type="GO" id="GO:0005634">
    <property type="term" value="C:nucleus"/>
    <property type="evidence" value="ECO:0007669"/>
    <property type="project" value="InterPro"/>
</dbReference>
<dbReference type="PROSITE" id="PS51915">
    <property type="entry name" value="ZAD"/>
    <property type="match status" value="1"/>
</dbReference>
<dbReference type="GO" id="GO:0008270">
    <property type="term" value="F:zinc ion binding"/>
    <property type="evidence" value="ECO:0007669"/>
    <property type="project" value="UniProtKB-UniRule"/>
</dbReference>
<evidence type="ECO:0000313" key="5">
    <source>
        <dbReference type="Proteomes" id="UP000261380"/>
    </source>
</evidence>
<feature type="region of interest" description="Disordered" evidence="2">
    <location>
        <begin position="210"/>
        <end position="261"/>
    </location>
</feature>
<feature type="binding site" evidence="1">
    <location>
        <position position="80"/>
    </location>
    <ligand>
        <name>Zn(2+)</name>
        <dbReference type="ChEBI" id="CHEBI:29105"/>
    </ligand>
</feature>
<dbReference type="Ensembl" id="ENSXCOT00000007245.1">
    <property type="protein sequence ID" value="ENSXCOP00000007153.1"/>
    <property type="gene ID" value="ENSXCOG00000005525.1"/>
</dbReference>
<evidence type="ECO:0000313" key="4">
    <source>
        <dbReference type="Ensembl" id="ENSXCOP00000007153.1"/>
    </source>
</evidence>
<dbReference type="InterPro" id="IPR012934">
    <property type="entry name" value="Znf_AD"/>
</dbReference>
<dbReference type="GeneTree" id="ENSGT00940000158841"/>
<feature type="domain" description="ZAD" evidence="3">
    <location>
        <begin position="9"/>
        <end position="107"/>
    </location>
</feature>
<feature type="binding site" evidence="1">
    <location>
        <position position="83"/>
    </location>
    <ligand>
        <name>Zn(2+)</name>
        <dbReference type="ChEBI" id="CHEBI:29105"/>
    </ligand>
</feature>
<dbReference type="AlphaFoldDB" id="A0A3B5L4A7"/>
<keyword evidence="1" id="KW-0862">Zinc</keyword>
<proteinExistence type="predicted"/>
<feature type="binding site" evidence="1">
    <location>
        <position position="14"/>
    </location>
    <ligand>
        <name>Zn(2+)</name>
        <dbReference type="ChEBI" id="CHEBI:29105"/>
    </ligand>
</feature>
<evidence type="ECO:0000259" key="3">
    <source>
        <dbReference type="PROSITE" id="PS51915"/>
    </source>
</evidence>
<protein>
    <recommendedName>
        <fullName evidence="3">ZAD domain-containing protein</fullName>
    </recommendedName>
</protein>
<name>A0A3B5L4A7_9TELE</name>
<dbReference type="Proteomes" id="UP000261380">
    <property type="component" value="Unplaced"/>
</dbReference>